<reference evidence="1" key="1">
    <citation type="submission" date="2019-07" db="EMBL/GenBank/DDBJ databases">
        <authorList>
            <person name="Weber M."/>
            <person name="Kostadinov I."/>
            <person name="Kostadinov D I."/>
        </authorList>
    </citation>
    <scope>NUCLEOTIDE SEQUENCE</scope>
    <source>
        <strain evidence="1">Gfbio:sag-sample-b02:053724c1-46a9-4a36-b237-ea2bf867836b</strain>
    </source>
</reference>
<accession>A0A7D9D136</accession>
<gene>
    <name evidence="1" type="ORF">JTBB02_V1_50001</name>
</gene>
<proteinExistence type="predicted"/>
<protein>
    <recommendedName>
        <fullName evidence="2">Cupin 2 conserved barrel domain-containing protein</fullName>
    </recommendedName>
</protein>
<sequence length="96" mass="11038">MQLTGERDAHGSYLSSKMVELEPPHADNRGYIQMLVNIPTHNVSLIDSKKDTVRSNHYHTEDWHYIYVVSGSCDYYFRRHESGDEISHIVANAGDM</sequence>
<dbReference type="InterPro" id="IPR011051">
    <property type="entry name" value="RmlC_Cupin_sf"/>
</dbReference>
<evidence type="ECO:0008006" key="2">
    <source>
        <dbReference type="Google" id="ProtNLM"/>
    </source>
</evidence>
<dbReference type="EMBL" id="LR633966">
    <property type="protein sequence ID" value="VUX54942.1"/>
    <property type="molecule type" value="Genomic_DNA"/>
</dbReference>
<evidence type="ECO:0000313" key="1">
    <source>
        <dbReference type="EMBL" id="VUX54942.1"/>
    </source>
</evidence>
<dbReference type="SUPFAM" id="SSF51182">
    <property type="entry name" value="RmlC-like cupins"/>
    <property type="match status" value="1"/>
</dbReference>
<feature type="non-terminal residue" evidence="1">
    <location>
        <position position="96"/>
    </location>
</feature>
<dbReference type="Gene3D" id="2.60.120.10">
    <property type="entry name" value="Jelly Rolls"/>
    <property type="match status" value="1"/>
</dbReference>
<name>A0A7D9D136_9GAMM</name>
<dbReference type="AlphaFoldDB" id="A0A7D9D136"/>
<organism evidence="1">
    <name type="scientific">uncultured Woeseiaceae bacterium</name>
    <dbReference type="NCBI Taxonomy" id="1983305"/>
    <lineage>
        <taxon>Bacteria</taxon>
        <taxon>Pseudomonadati</taxon>
        <taxon>Pseudomonadota</taxon>
        <taxon>Gammaproteobacteria</taxon>
        <taxon>Woeseiales</taxon>
        <taxon>Woeseiaceae</taxon>
        <taxon>environmental samples</taxon>
    </lineage>
</organism>
<dbReference type="InterPro" id="IPR014710">
    <property type="entry name" value="RmlC-like_jellyroll"/>
</dbReference>